<feature type="domain" description="FAD-dependent oxidoreductase 2 FAD-binding" evidence="13">
    <location>
        <begin position="7"/>
        <end position="381"/>
    </location>
</feature>
<evidence type="ECO:0000256" key="1">
    <source>
        <dbReference type="ARBA" id="ARBA00001974"/>
    </source>
</evidence>
<comment type="pathway">
    <text evidence="2 12">Cofactor biosynthesis; NAD(+) biosynthesis; iminoaspartate from L-aspartate (oxidase route): step 1/1.</text>
</comment>
<comment type="caution">
    <text evidence="15">The sequence shown here is derived from an EMBL/GenBank/DDBJ whole genome shotgun (WGS) entry which is preliminary data.</text>
</comment>
<dbReference type="EC" id="1.4.3.16" evidence="4 10"/>
<sequence length="531" mass="57255">MRVVESDILVVGTGIAGLTFALRVAEEHDVVLVTKKASLESNTNYAQGGLAAVTATEDSFREHVVDTLHAGAGLCHRDRVDMLVRSAPQAIGDLIDWGVEFTRRGGKLALGREGGHSHARIVHSQDRTGAAIEAALDQAVAEHPRITLLEDHMALSLRIACGAGRRRCVGAWVLDVDACEPLEVRARATMLAAGGSAALYRHTTNPAIATGDGVAAAYRAGATVANMEFIQFHPTALYPAREHAFLISEAVRGEGAVLRDEKGMSFMPRYDARADLAPRDIVARAVHSELKRSGAPHVWLDATEIPGELLEARFPNILEECRGRGIDPASERIPVVAAAHYVCGGVWTDMDGRTTVPGLYAAGECACTGVHGANRLASNSLSEAVVFAERAAVRMQQQLPDSGTAVSIEEASLADFSGFPSDAGHELRGRLKALMWQHFGIVRTADEMRQGARELVLLRDEWRAACGAALPSGSGARWVEAVELGNMLDVARLIVSCALWRTESRGLHHVTDYPYRDNENYLRDSFVIPTE</sequence>
<feature type="domain" description="Fumarate reductase/succinate dehydrogenase flavoprotein-like C-terminal" evidence="14">
    <location>
        <begin position="429"/>
        <end position="527"/>
    </location>
</feature>
<keyword evidence="7 12" id="KW-0274">FAD</keyword>
<comment type="cofactor">
    <cofactor evidence="1 12">
        <name>FAD</name>
        <dbReference type="ChEBI" id="CHEBI:57692"/>
    </cofactor>
</comment>
<evidence type="ECO:0000313" key="16">
    <source>
        <dbReference type="Proteomes" id="UP000702544"/>
    </source>
</evidence>
<dbReference type="SUPFAM" id="SSF51905">
    <property type="entry name" value="FAD/NAD(P)-binding domain"/>
    <property type="match status" value="1"/>
</dbReference>
<proteinExistence type="inferred from homology"/>
<dbReference type="EMBL" id="JAACAK010000067">
    <property type="protein sequence ID" value="NIR75276.1"/>
    <property type="molecule type" value="Genomic_DNA"/>
</dbReference>
<dbReference type="InterPro" id="IPR005288">
    <property type="entry name" value="NadB"/>
</dbReference>
<dbReference type="InterPro" id="IPR027477">
    <property type="entry name" value="Succ_DH/fumarate_Rdtase_cat_sf"/>
</dbReference>
<dbReference type="NCBIfam" id="TIGR00551">
    <property type="entry name" value="nadB"/>
    <property type="match status" value="1"/>
</dbReference>
<gene>
    <name evidence="15" type="primary">nadB</name>
    <name evidence="15" type="ORF">GWO12_09205</name>
</gene>
<keyword evidence="8 12" id="KW-0560">Oxidoreductase</keyword>
<evidence type="ECO:0000259" key="14">
    <source>
        <dbReference type="Pfam" id="PF02910"/>
    </source>
</evidence>
<dbReference type="GO" id="GO:0008734">
    <property type="term" value="F:L-aspartate oxidase activity"/>
    <property type="evidence" value="ECO:0007669"/>
    <property type="project" value="UniProtKB-UniRule"/>
</dbReference>
<dbReference type="InterPro" id="IPR003953">
    <property type="entry name" value="FAD-dep_OxRdtase_2_FAD-bd"/>
</dbReference>
<evidence type="ECO:0000256" key="10">
    <source>
        <dbReference type="NCBIfam" id="TIGR00551"/>
    </source>
</evidence>
<accession>A0AAE4ZAN8</accession>
<dbReference type="Pfam" id="PF02910">
    <property type="entry name" value="Succ_DH_flav_C"/>
    <property type="match status" value="1"/>
</dbReference>
<dbReference type="Gene3D" id="3.90.700.10">
    <property type="entry name" value="Succinate dehydrogenase/fumarate reductase flavoprotein, catalytic domain"/>
    <property type="match status" value="1"/>
</dbReference>
<dbReference type="PANTHER" id="PTHR42716:SF2">
    <property type="entry name" value="L-ASPARTATE OXIDASE, CHLOROPLASTIC"/>
    <property type="match status" value="1"/>
</dbReference>
<dbReference type="PRINTS" id="PR00368">
    <property type="entry name" value="FADPNR"/>
</dbReference>
<keyword evidence="6 12" id="KW-0662">Pyridine nucleotide biosynthesis</keyword>
<evidence type="ECO:0000256" key="9">
    <source>
        <dbReference type="ARBA" id="ARBA00048305"/>
    </source>
</evidence>
<name>A0AAE4ZAN8_9BACT</name>
<evidence type="ECO:0000256" key="8">
    <source>
        <dbReference type="ARBA" id="ARBA00023002"/>
    </source>
</evidence>
<comment type="function">
    <text evidence="12">Catalyzes the oxidation of L-aspartate to iminoaspartate.</text>
</comment>
<dbReference type="SUPFAM" id="SSF56425">
    <property type="entry name" value="Succinate dehydrogenase/fumarate reductase flavoprotein, catalytic domain"/>
    <property type="match status" value="1"/>
</dbReference>
<dbReference type="GO" id="GO:0034628">
    <property type="term" value="P:'de novo' NAD+ biosynthetic process from L-aspartate"/>
    <property type="evidence" value="ECO:0007669"/>
    <property type="project" value="TreeGrafter"/>
</dbReference>
<comment type="subcellular location">
    <subcellularLocation>
        <location evidence="12">Cytoplasm</location>
    </subcellularLocation>
</comment>
<dbReference type="AlphaFoldDB" id="A0AAE4ZAN8"/>
<feature type="active site" description="Proton acceptor" evidence="11">
    <location>
        <position position="279"/>
    </location>
</feature>
<reference evidence="15 16" key="1">
    <citation type="submission" date="2020-01" db="EMBL/GenBank/DDBJ databases">
        <title>Genomes assembled from Gulf of Kutch pelagic sediment metagenomes.</title>
        <authorList>
            <person name="Chandrashekar M."/>
            <person name="Mahajan M.S."/>
            <person name="Dave K.J."/>
            <person name="Vatsa P."/>
            <person name="Nathani N.M."/>
        </authorList>
    </citation>
    <scope>NUCLEOTIDE SEQUENCE [LARGE SCALE GENOMIC DNA]</scope>
    <source>
        <strain evidence="15">KS3-K002</strain>
    </source>
</reference>
<dbReference type="PIRSF" id="PIRSF000171">
    <property type="entry name" value="SDHA_APRA_LASPO"/>
    <property type="match status" value="1"/>
</dbReference>
<evidence type="ECO:0000256" key="12">
    <source>
        <dbReference type="RuleBase" id="RU362049"/>
    </source>
</evidence>
<dbReference type="Gene3D" id="1.20.58.100">
    <property type="entry name" value="Fumarate reductase/succinate dehydrogenase flavoprotein-like, C-terminal domain"/>
    <property type="match status" value="1"/>
</dbReference>
<evidence type="ECO:0000256" key="3">
    <source>
        <dbReference type="ARBA" id="ARBA00008562"/>
    </source>
</evidence>
<dbReference type="Gene3D" id="3.50.50.60">
    <property type="entry name" value="FAD/NAD(P)-binding domain"/>
    <property type="match status" value="1"/>
</dbReference>
<dbReference type="InterPro" id="IPR037099">
    <property type="entry name" value="Fum_R/Succ_DH_flav-like_C_sf"/>
</dbReference>
<evidence type="ECO:0000256" key="7">
    <source>
        <dbReference type="ARBA" id="ARBA00022827"/>
    </source>
</evidence>
<dbReference type="Pfam" id="PF00890">
    <property type="entry name" value="FAD_binding_2"/>
    <property type="match status" value="1"/>
</dbReference>
<organism evidence="15 16">
    <name type="scientific">Candidatus Kutchimonas denitrificans</name>
    <dbReference type="NCBI Taxonomy" id="3056748"/>
    <lineage>
        <taxon>Bacteria</taxon>
        <taxon>Pseudomonadati</taxon>
        <taxon>Gemmatimonadota</taxon>
        <taxon>Gemmatimonadia</taxon>
        <taxon>Candidatus Palauibacterales</taxon>
        <taxon>Candidatus Palauibacteraceae</taxon>
        <taxon>Candidatus Kutchimonas</taxon>
    </lineage>
</organism>
<dbReference type="PANTHER" id="PTHR42716">
    <property type="entry name" value="L-ASPARTATE OXIDASE"/>
    <property type="match status" value="1"/>
</dbReference>
<evidence type="ECO:0000256" key="2">
    <source>
        <dbReference type="ARBA" id="ARBA00004950"/>
    </source>
</evidence>
<dbReference type="Proteomes" id="UP000702544">
    <property type="component" value="Unassembled WGS sequence"/>
</dbReference>
<comment type="catalytic activity">
    <reaction evidence="9">
        <text>L-aspartate + O2 = iminosuccinate + H2O2</text>
        <dbReference type="Rhea" id="RHEA:25876"/>
        <dbReference type="ChEBI" id="CHEBI:15379"/>
        <dbReference type="ChEBI" id="CHEBI:16240"/>
        <dbReference type="ChEBI" id="CHEBI:29991"/>
        <dbReference type="ChEBI" id="CHEBI:77875"/>
        <dbReference type="EC" id="1.4.3.16"/>
    </reaction>
    <physiologicalReaction direction="left-to-right" evidence="9">
        <dbReference type="Rhea" id="RHEA:25877"/>
    </physiologicalReaction>
</comment>
<evidence type="ECO:0000256" key="6">
    <source>
        <dbReference type="ARBA" id="ARBA00022642"/>
    </source>
</evidence>
<keyword evidence="5 12" id="KW-0285">Flavoprotein</keyword>
<protein>
    <recommendedName>
        <fullName evidence="4 10">L-aspartate oxidase</fullName>
        <ecNumber evidence="4 10">1.4.3.16</ecNumber>
    </recommendedName>
</protein>
<evidence type="ECO:0000256" key="11">
    <source>
        <dbReference type="PIRSR" id="PIRSR000171-1"/>
    </source>
</evidence>
<evidence type="ECO:0000256" key="5">
    <source>
        <dbReference type="ARBA" id="ARBA00022630"/>
    </source>
</evidence>
<dbReference type="InterPro" id="IPR015939">
    <property type="entry name" value="Fum_Rdtase/Succ_DH_flav-like_C"/>
</dbReference>
<dbReference type="GO" id="GO:0005737">
    <property type="term" value="C:cytoplasm"/>
    <property type="evidence" value="ECO:0007669"/>
    <property type="project" value="UniProtKB-SubCell"/>
</dbReference>
<dbReference type="InterPro" id="IPR036188">
    <property type="entry name" value="FAD/NAD-bd_sf"/>
</dbReference>
<evidence type="ECO:0000256" key="4">
    <source>
        <dbReference type="ARBA" id="ARBA00012173"/>
    </source>
</evidence>
<evidence type="ECO:0000259" key="13">
    <source>
        <dbReference type="Pfam" id="PF00890"/>
    </source>
</evidence>
<comment type="similarity">
    <text evidence="3 12">Belongs to the FAD-dependent oxidoreductase 2 family. NadB subfamily.</text>
</comment>
<dbReference type="FunFam" id="3.90.700.10:FF:000002">
    <property type="entry name" value="L-aspartate oxidase"/>
    <property type="match status" value="1"/>
</dbReference>
<evidence type="ECO:0000313" key="15">
    <source>
        <dbReference type="EMBL" id="NIR75276.1"/>
    </source>
</evidence>
<dbReference type="SUPFAM" id="SSF46977">
    <property type="entry name" value="Succinate dehydrogenase/fumarate reductase flavoprotein C-terminal domain"/>
    <property type="match status" value="1"/>
</dbReference>